<gene>
    <name evidence="2" type="ORF">AVDCRST_MAG78-465</name>
</gene>
<accession>A0A6J4PJ19</accession>
<dbReference type="AlphaFoldDB" id="A0A6J4PJ19"/>
<name>A0A6J4PJ19_9ACTN</name>
<feature type="compositionally biased region" description="Basic and acidic residues" evidence="1">
    <location>
        <begin position="48"/>
        <end position="61"/>
    </location>
</feature>
<reference evidence="2" key="1">
    <citation type="submission" date="2020-02" db="EMBL/GenBank/DDBJ databases">
        <authorList>
            <person name="Meier V. D."/>
        </authorList>
    </citation>
    <scope>NUCLEOTIDE SEQUENCE</scope>
    <source>
        <strain evidence="2">AVDCRST_MAG78</strain>
    </source>
</reference>
<proteinExistence type="predicted"/>
<feature type="non-terminal residue" evidence="2">
    <location>
        <position position="1"/>
    </location>
</feature>
<feature type="non-terminal residue" evidence="2">
    <location>
        <position position="189"/>
    </location>
</feature>
<dbReference type="EMBL" id="CADCVB010000031">
    <property type="protein sequence ID" value="CAA9412338.1"/>
    <property type="molecule type" value="Genomic_DNA"/>
</dbReference>
<protein>
    <submittedName>
        <fullName evidence="2">Uncharacterized protein</fullName>
    </submittedName>
</protein>
<evidence type="ECO:0000256" key="1">
    <source>
        <dbReference type="SAM" id="MobiDB-lite"/>
    </source>
</evidence>
<feature type="compositionally biased region" description="Basic and acidic residues" evidence="1">
    <location>
        <begin position="1"/>
        <end position="11"/>
    </location>
</feature>
<sequence length="189" mass="21954">AARAPDREERAHLRRRARGDKRGGRDLAAPARGGRREGLRVGPGPRTSRLERPTADQDLTLRRPPRLPGPLGRPVRKDLYHRGRGGWSHRGHRACHPLRLQARRMRGRHKGRPERPARTRLRQRGRGTPRLLLLRDPRPQGRARLHPCPQHEDAARLREVRLPRGRRRLHHQSLRQQALHRALLRAPEI</sequence>
<organism evidence="2">
    <name type="scientific">uncultured Rubrobacteraceae bacterium</name>
    <dbReference type="NCBI Taxonomy" id="349277"/>
    <lineage>
        <taxon>Bacteria</taxon>
        <taxon>Bacillati</taxon>
        <taxon>Actinomycetota</taxon>
        <taxon>Rubrobacteria</taxon>
        <taxon>Rubrobacterales</taxon>
        <taxon>Rubrobacteraceae</taxon>
        <taxon>environmental samples</taxon>
    </lineage>
</organism>
<evidence type="ECO:0000313" key="2">
    <source>
        <dbReference type="EMBL" id="CAA9412338.1"/>
    </source>
</evidence>
<feature type="region of interest" description="Disordered" evidence="1">
    <location>
        <begin position="1"/>
        <end position="78"/>
    </location>
</feature>